<dbReference type="Pfam" id="PF01408">
    <property type="entry name" value="GFO_IDH_MocA"/>
    <property type="match status" value="1"/>
</dbReference>
<dbReference type="PANTHER" id="PTHR43377:SF2">
    <property type="entry name" value="BINDING ROSSMANN FOLD OXIDOREDUCTASE, PUTATIVE (AFU_ORTHOLOGUE AFUA_4G00560)-RELATED"/>
    <property type="match status" value="1"/>
</dbReference>
<evidence type="ECO:0000259" key="1">
    <source>
        <dbReference type="Pfam" id="PF01408"/>
    </source>
</evidence>
<proteinExistence type="predicted"/>
<dbReference type="PANTHER" id="PTHR43377">
    <property type="entry name" value="BILIVERDIN REDUCTASE A"/>
    <property type="match status" value="1"/>
</dbReference>
<feature type="domain" description="Gfo/Idh/MocA-like oxidoreductase N-terminal" evidence="1">
    <location>
        <begin position="1"/>
        <end position="122"/>
    </location>
</feature>
<evidence type="ECO:0000313" key="4">
    <source>
        <dbReference type="Proteomes" id="UP001519287"/>
    </source>
</evidence>
<evidence type="ECO:0000313" key="3">
    <source>
        <dbReference type="EMBL" id="MBP1989459.1"/>
    </source>
</evidence>
<protein>
    <submittedName>
        <fullName evidence="3">Dehydrogenase</fullName>
    </submittedName>
</protein>
<feature type="domain" description="GFO/IDH/MocA-like oxidoreductase" evidence="2">
    <location>
        <begin position="132"/>
        <end position="294"/>
    </location>
</feature>
<dbReference type="InterPro" id="IPR036291">
    <property type="entry name" value="NAD(P)-bd_dom_sf"/>
</dbReference>
<dbReference type="InterPro" id="IPR000683">
    <property type="entry name" value="Gfo/Idh/MocA-like_OxRdtase_N"/>
</dbReference>
<evidence type="ECO:0000259" key="2">
    <source>
        <dbReference type="Pfam" id="PF22725"/>
    </source>
</evidence>
<sequence>MNIGIIGYGHRIRWMVNEIRKVEPACHVTAITDVRNGQIMKELGQEKSEGVMFYDTPEEMIEAGNLDGILIGTRCSLHTGMALKVLPSRIPLFMEKPVATTYEDLVRLKSAYETHGSEVVVSFPLRNTPLAQLAKEIIGSGKIGTVEHVQAVNNVASGGIYYHGWYRDEQETGGLFLQKATHDFDYITYLLGLAPTAICAMKSKQIFKGTRPGGLTCTACDEQHVCLDSTARSTAEEALGEYCCFAEDTGNEDSGSAIIQYESGMHASYSQNFFARKKAGGRGARLLGYKGTIEFDWYTNLLRVYMHHTNRVETYEVLPDNESHGGGDAVLAKNFIEVMKGSARSSTPLEDGLLSALMCLKARDSAETHTFQRVDWSQR</sequence>
<dbReference type="InterPro" id="IPR051450">
    <property type="entry name" value="Gfo/Idh/MocA_Oxidoreductases"/>
</dbReference>
<gene>
    <name evidence="3" type="ORF">J2Z66_001054</name>
</gene>
<dbReference type="RefSeq" id="WP_209970265.1">
    <property type="nucleotide sequence ID" value="NZ_JAGGLB010000002.1"/>
</dbReference>
<dbReference type="InterPro" id="IPR055170">
    <property type="entry name" value="GFO_IDH_MocA-like_dom"/>
</dbReference>
<name>A0ABS4ISA0_9BACL</name>
<organism evidence="3 4">
    <name type="scientific">Paenibacillus eucommiae</name>
    <dbReference type="NCBI Taxonomy" id="1355755"/>
    <lineage>
        <taxon>Bacteria</taxon>
        <taxon>Bacillati</taxon>
        <taxon>Bacillota</taxon>
        <taxon>Bacilli</taxon>
        <taxon>Bacillales</taxon>
        <taxon>Paenibacillaceae</taxon>
        <taxon>Paenibacillus</taxon>
    </lineage>
</organism>
<dbReference type="SUPFAM" id="SSF51735">
    <property type="entry name" value="NAD(P)-binding Rossmann-fold domains"/>
    <property type="match status" value="1"/>
</dbReference>
<dbReference type="Gene3D" id="3.30.360.10">
    <property type="entry name" value="Dihydrodipicolinate Reductase, domain 2"/>
    <property type="match status" value="1"/>
</dbReference>
<accession>A0ABS4ISA0</accession>
<keyword evidence="4" id="KW-1185">Reference proteome</keyword>
<dbReference type="Proteomes" id="UP001519287">
    <property type="component" value="Unassembled WGS sequence"/>
</dbReference>
<dbReference type="Gene3D" id="3.40.50.720">
    <property type="entry name" value="NAD(P)-binding Rossmann-like Domain"/>
    <property type="match status" value="1"/>
</dbReference>
<comment type="caution">
    <text evidence="3">The sequence shown here is derived from an EMBL/GenBank/DDBJ whole genome shotgun (WGS) entry which is preliminary data.</text>
</comment>
<dbReference type="EMBL" id="JAGGLB010000002">
    <property type="protein sequence ID" value="MBP1989459.1"/>
    <property type="molecule type" value="Genomic_DNA"/>
</dbReference>
<dbReference type="SUPFAM" id="SSF55347">
    <property type="entry name" value="Glyceraldehyde-3-phosphate dehydrogenase-like, C-terminal domain"/>
    <property type="match status" value="1"/>
</dbReference>
<reference evidence="3 4" key="1">
    <citation type="submission" date="2021-03" db="EMBL/GenBank/DDBJ databases">
        <title>Genomic Encyclopedia of Type Strains, Phase IV (KMG-IV): sequencing the most valuable type-strain genomes for metagenomic binning, comparative biology and taxonomic classification.</title>
        <authorList>
            <person name="Goeker M."/>
        </authorList>
    </citation>
    <scope>NUCLEOTIDE SEQUENCE [LARGE SCALE GENOMIC DNA]</scope>
    <source>
        <strain evidence="3 4">DSM 26048</strain>
    </source>
</reference>
<dbReference type="Pfam" id="PF22725">
    <property type="entry name" value="GFO_IDH_MocA_C3"/>
    <property type="match status" value="1"/>
</dbReference>